<dbReference type="Gene3D" id="2.60.40.1120">
    <property type="entry name" value="Carboxypeptidase-like, regulatory domain"/>
    <property type="match status" value="1"/>
</dbReference>
<feature type="domain" description="OmpA-like" evidence="7">
    <location>
        <begin position="191"/>
        <end position="305"/>
    </location>
</feature>
<keyword evidence="2 4" id="KW-0472">Membrane</keyword>
<feature type="compositionally biased region" description="Low complexity" evidence="5">
    <location>
        <begin position="140"/>
        <end position="154"/>
    </location>
</feature>
<dbReference type="InterPro" id="IPR036737">
    <property type="entry name" value="OmpA-like_sf"/>
</dbReference>
<reference evidence="9" key="1">
    <citation type="journal article" date="2019" name="Int. J. Syst. Evol. Microbiol.">
        <title>The Global Catalogue of Microorganisms (GCM) 10K type strain sequencing project: providing services to taxonomists for standard genome sequencing and annotation.</title>
        <authorList>
            <consortium name="The Broad Institute Genomics Platform"/>
            <consortium name="The Broad Institute Genome Sequencing Center for Infectious Disease"/>
            <person name="Wu L."/>
            <person name="Ma J."/>
        </authorList>
    </citation>
    <scope>NUCLEOTIDE SEQUENCE [LARGE SCALE GENOMIC DNA]</scope>
    <source>
        <strain evidence="9">KCTC 52490</strain>
    </source>
</reference>
<feature type="signal peptide" evidence="6">
    <location>
        <begin position="1"/>
        <end position="25"/>
    </location>
</feature>
<dbReference type="PROSITE" id="PS51123">
    <property type="entry name" value="OMPA_2"/>
    <property type="match status" value="1"/>
</dbReference>
<dbReference type="EMBL" id="JBHUOM010000023">
    <property type="protein sequence ID" value="MFD2937050.1"/>
    <property type="molecule type" value="Genomic_DNA"/>
</dbReference>
<evidence type="ECO:0000256" key="4">
    <source>
        <dbReference type="PROSITE-ProRule" id="PRU00473"/>
    </source>
</evidence>
<name>A0ABW6ANT4_9BACT</name>
<dbReference type="InterPro" id="IPR006664">
    <property type="entry name" value="OMP_bac"/>
</dbReference>
<feature type="compositionally biased region" description="Polar residues" evidence="5">
    <location>
        <begin position="155"/>
        <end position="170"/>
    </location>
</feature>
<evidence type="ECO:0000313" key="9">
    <source>
        <dbReference type="Proteomes" id="UP001597512"/>
    </source>
</evidence>
<evidence type="ECO:0000313" key="8">
    <source>
        <dbReference type="EMBL" id="MFD2937050.1"/>
    </source>
</evidence>
<evidence type="ECO:0000259" key="7">
    <source>
        <dbReference type="PROSITE" id="PS51123"/>
    </source>
</evidence>
<dbReference type="SUPFAM" id="SSF103088">
    <property type="entry name" value="OmpA-like"/>
    <property type="match status" value="1"/>
</dbReference>
<dbReference type="Pfam" id="PF13620">
    <property type="entry name" value="CarboxypepD_reg"/>
    <property type="match status" value="1"/>
</dbReference>
<dbReference type="RefSeq" id="WP_381506462.1">
    <property type="nucleotide sequence ID" value="NZ_JBHUOM010000023.1"/>
</dbReference>
<evidence type="ECO:0000256" key="6">
    <source>
        <dbReference type="SAM" id="SignalP"/>
    </source>
</evidence>
<protein>
    <submittedName>
        <fullName evidence="8">OmpA family protein</fullName>
    </submittedName>
</protein>
<evidence type="ECO:0000256" key="2">
    <source>
        <dbReference type="ARBA" id="ARBA00023136"/>
    </source>
</evidence>
<feature type="region of interest" description="Disordered" evidence="5">
    <location>
        <begin position="140"/>
        <end position="170"/>
    </location>
</feature>
<keyword evidence="9" id="KW-1185">Reference proteome</keyword>
<sequence length="305" mass="32916">MNWTKYVLFAGCLCLSDLASTTVWGQPKHQVAPTDGSASLEGVVQDAKTERPIAGAIVMAKNQEGTVRSQQVTNVDGTFQLRLDPKQSYIITTKANDYTALDEQLAFTSGSTNRLYGKVIRLFRSTSKPVSVATTAASSVAPSVSPTPTVSATAGQSAAGNTKNVDNSRITPPKTLDAKVIYTPPLIVAPTGKTIQLQAVQFVQSKSELLPDAQPALEQLLQFMQGKPTAEIELSGHTDNQGDFDQNLLLSKQRVDVVKDYLVKNGIVANRITTRGYGPTRPIASNNSEATRKLNRRVEMIVVKQ</sequence>
<dbReference type="Pfam" id="PF00691">
    <property type="entry name" value="OmpA"/>
    <property type="match status" value="1"/>
</dbReference>
<dbReference type="PRINTS" id="PR01021">
    <property type="entry name" value="OMPADOMAIN"/>
</dbReference>
<comment type="subcellular location">
    <subcellularLocation>
        <location evidence="1">Cell outer membrane</location>
    </subcellularLocation>
</comment>
<dbReference type="SUPFAM" id="SSF49464">
    <property type="entry name" value="Carboxypeptidase regulatory domain-like"/>
    <property type="match status" value="1"/>
</dbReference>
<dbReference type="CDD" id="cd07185">
    <property type="entry name" value="OmpA_C-like"/>
    <property type="match status" value="1"/>
</dbReference>
<dbReference type="Proteomes" id="UP001597512">
    <property type="component" value="Unassembled WGS sequence"/>
</dbReference>
<keyword evidence="6" id="KW-0732">Signal</keyword>
<dbReference type="PANTHER" id="PTHR30329">
    <property type="entry name" value="STATOR ELEMENT OF FLAGELLAR MOTOR COMPLEX"/>
    <property type="match status" value="1"/>
</dbReference>
<dbReference type="Gene3D" id="3.30.1330.60">
    <property type="entry name" value="OmpA-like domain"/>
    <property type="match status" value="1"/>
</dbReference>
<proteinExistence type="predicted"/>
<evidence type="ECO:0000256" key="3">
    <source>
        <dbReference type="ARBA" id="ARBA00023237"/>
    </source>
</evidence>
<dbReference type="InterPro" id="IPR006665">
    <property type="entry name" value="OmpA-like"/>
</dbReference>
<accession>A0ABW6ANT4</accession>
<keyword evidence="3" id="KW-0998">Cell outer membrane</keyword>
<dbReference type="InterPro" id="IPR008969">
    <property type="entry name" value="CarboxyPept-like_regulatory"/>
</dbReference>
<evidence type="ECO:0000256" key="1">
    <source>
        <dbReference type="ARBA" id="ARBA00004442"/>
    </source>
</evidence>
<dbReference type="PANTHER" id="PTHR30329:SF21">
    <property type="entry name" value="LIPOPROTEIN YIAD-RELATED"/>
    <property type="match status" value="1"/>
</dbReference>
<evidence type="ECO:0000256" key="5">
    <source>
        <dbReference type="SAM" id="MobiDB-lite"/>
    </source>
</evidence>
<comment type="caution">
    <text evidence="8">The sequence shown here is derived from an EMBL/GenBank/DDBJ whole genome shotgun (WGS) entry which is preliminary data.</text>
</comment>
<dbReference type="InterPro" id="IPR050330">
    <property type="entry name" value="Bact_OuterMem_StrucFunc"/>
</dbReference>
<feature type="chain" id="PRO_5046441113" evidence="6">
    <location>
        <begin position="26"/>
        <end position="305"/>
    </location>
</feature>
<gene>
    <name evidence="8" type="ORF">ACFS25_24930</name>
</gene>
<organism evidence="8 9">
    <name type="scientific">Spirosoma flavum</name>
    <dbReference type="NCBI Taxonomy" id="2048557"/>
    <lineage>
        <taxon>Bacteria</taxon>
        <taxon>Pseudomonadati</taxon>
        <taxon>Bacteroidota</taxon>
        <taxon>Cytophagia</taxon>
        <taxon>Cytophagales</taxon>
        <taxon>Cytophagaceae</taxon>
        <taxon>Spirosoma</taxon>
    </lineage>
</organism>